<dbReference type="InterPro" id="IPR049718">
    <property type="entry name" value="AKO59007-like"/>
</dbReference>
<dbReference type="NCBIfam" id="NF033394">
    <property type="entry name" value="capsid_maj_Podo"/>
    <property type="match status" value="1"/>
</dbReference>
<organism evidence="1">
    <name type="scientific">viral metagenome</name>
    <dbReference type="NCBI Taxonomy" id="1070528"/>
    <lineage>
        <taxon>unclassified sequences</taxon>
        <taxon>metagenomes</taxon>
        <taxon>organismal metagenomes</taxon>
    </lineage>
</organism>
<accession>A0A6M3LIB2</accession>
<reference evidence="1" key="1">
    <citation type="submission" date="2020-03" db="EMBL/GenBank/DDBJ databases">
        <title>The deep terrestrial virosphere.</title>
        <authorList>
            <person name="Holmfeldt K."/>
            <person name="Nilsson E."/>
            <person name="Simone D."/>
            <person name="Lopez-Fernandez M."/>
            <person name="Wu X."/>
            <person name="de Brujin I."/>
            <person name="Lundin D."/>
            <person name="Andersson A."/>
            <person name="Bertilsson S."/>
            <person name="Dopson M."/>
        </authorList>
    </citation>
    <scope>NUCLEOTIDE SEQUENCE</scope>
    <source>
        <strain evidence="1">MM415B03833</strain>
    </source>
</reference>
<evidence type="ECO:0000313" key="1">
    <source>
        <dbReference type="EMBL" id="QJA94520.1"/>
    </source>
</evidence>
<dbReference type="AlphaFoldDB" id="A0A6M3LIB2"/>
<name>A0A6M3LIB2_9ZZZZ</name>
<proteinExistence type="predicted"/>
<sequence>MAINYSELNAVIVQHIDDPKTWDGLAKRNPFMSWLMGDGKEHVKGSINIQTPIKLLKNASSAFISGTSAVVDTNPSIQLQYMTHNWKYYNFNVNFTLADFNSVGGDTEKVDFMAKKTEGALNDSIRELSSAFHIGTYSAAGGTINTYPLKPNGLLEVTVASGTAYGALTNTDYTDDTTAFLPLIETTTIANYTNINQGINKLKGRTAKELDPSGFMGLMNPVTYSKFQSSVQNQQVFTKPSTFNVGSEGFNVNGVDFMLDSDVPGTQDGSTGDNYIYVFPKEIMRMVYNFGFGNKSPFDGEVRLPNQPIQSIQHYMSMNLICSMRRLVLVWKTMVV</sequence>
<protein>
    <submittedName>
        <fullName evidence="1">Putative structural protein</fullName>
    </submittedName>
</protein>
<gene>
    <name evidence="1" type="ORF">MM415B03833_0005</name>
</gene>
<dbReference type="EMBL" id="MT143239">
    <property type="protein sequence ID" value="QJA94520.1"/>
    <property type="molecule type" value="Genomic_DNA"/>
</dbReference>